<accession>A0A7X5LLN0</accession>
<dbReference type="Proteomes" id="UP000470213">
    <property type="component" value="Unassembled WGS sequence"/>
</dbReference>
<sequence>MKHKAKTSSRQAMAKKPGSALNRLFTRGHQKVHYKKANGELMMLFSENEHKRIAQLIAQWIAHDDNSDA</sequence>
<dbReference type="RefSeq" id="WP_163085405.1">
    <property type="nucleotide sequence ID" value="NZ_JAAAWN010000012.1"/>
</dbReference>
<dbReference type="AlphaFoldDB" id="A0A7X5LLN0"/>
<evidence type="ECO:0000256" key="1">
    <source>
        <dbReference type="SAM" id="MobiDB-lite"/>
    </source>
</evidence>
<reference evidence="2 3" key="1">
    <citation type="submission" date="2020-01" db="EMBL/GenBank/DDBJ databases">
        <authorList>
            <person name="Chen J."/>
            <person name="Zhu S."/>
            <person name="Yang J."/>
        </authorList>
    </citation>
    <scope>NUCLEOTIDE SEQUENCE [LARGE SCALE GENOMIC DNA]</scope>
    <source>
        <strain evidence="2 3">345S023</strain>
    </source>
</reference>
<protein>
    <submittedName>
        <fullName evidence="2">Uncharacterized protein</fullName>
    </submittedName>
</protein>
<feature type="region of interest" description="Disordered" evidence="1">
    <location>
        <begin position="1"/>
        <end position="22"/>
    </location>
</feature>
<proteinExistence type="predicted"/>
<dbReference type="EMBL" id="JAAAWN010000012">
    <property type="protein sequence ID" value="NDV91633.1"/>
    <property type="molecule type" value="Genomic_DNA"/>
</dbReference>
<gene>
    <name evidence="2" type="ORF">GTH32_10605</name>
</gene>
<evidence type="ECO:0000313" key="2">
    <source>
        <dbReference type="EMBL" id="NDV91633.1"/>
    </source>
</evidence>
<name>A0A7X5LLN0_9ALTE</name>
<comment type="caution">
    <text evidence="2">The sequence shown here is derived from an EMBL/GenBank/DDBJ whole genome shotgun (WGS) entry which is preliminary data.</text>
</comment>
<evidence type="ECO:0000313" key="3">
    <source>
        <dbReference type="Proteomes" id="UP000470213"/>
    </source>
</evidence>
<keyword evidence="3" id="KW-1185">Reference proteome</keyword>
<organism evidence="2 3">
    <name type="scientific">Alteromonas profundi</name>
    <dbReference type="NCBI Taxonomy" id="2696062"/>
    <lineage>
        <taxon>Bacteria</taxon>
        <taxon>Pseudomonadati</taxon>
        <taxon>Pseudomonadota</taxon>
        <taxon>Gammaproteobacteria</taxon>
        <taxon>Alteromonadales</taxon>
        <taxon>Alteromonadaceae</taxon>
        <taxon>Alteromonas/Salinimonas group</taxon>
        <taxon>Alteromonas</taxon>
    </lineage>
</organism>